<evidence type="ECO:0000313" key="2">
    <source>
        <dbReference type="EMBL" id="MBM6949462.1"/>
    </source>
</evidence>
<evidence type="ECO:0000313" key="3">
    <source>
        <dbReference type="Proteomes" id="UP000705508"/>
    </source>
</evidence>
<sequence>MAAISWKACYLILVNVIAFAAFGIDKRRAVKHQYRISETTLLGLALIGGSAGALAGMHLFHHKTRKLLFRAIPVLLAVQAAVLLLLSCSG</sequence>
<evidence type="ECO:0000256" key="1">
    <source>
        <dbReference type="SAM" id="Phobius"/>
    </source>
</evidence>
<keyword evidence="1" id="KW-1133">Transmembrane helix</keyword>
<dbReference type="AlphaFoldDB" id="A0A939BGK4"/>
<reference evidence="2" key="1">
    <citation type="submission" date="2020-08" db="EMBL/GenBank/DDBJ databases">
        <authorList>
            <person name="Cejkova D."/>
            <person name="Kubasova T."/>
            <person name="Jahodarova E."/>
            <person name="Rychlik I."/>
        </authorList>
    </citation>
    <scope>NUCLEOTIDE SEQUENCE</scope>
    <source>
        <strain evidence="2">An582</strain>
    </source>
</reference>
<dbReference type="Proteomes" id="UP000705508">
    <property type="component" value="Unassembled WGS sequence"/>
</dbReference>
<feature type="transmembrane region" description="Helical" evidence="1">
    <location>
        <begin position="67"/>
        <end position="86"/>
    </location>
</feature>
<dbReference type="RefSeq" id="WP_204907458.1">
    <property type="nucleotide sequence ID" value="NZ_JACJKS010000031.1"/>
</dbReference>
<dbReference type="Pfam" id="PF06961">
    <property type="entry name" value="DUF1294"/>
    <property type="match status" value="1"/>
</dbReference>
<comment type="caution">
    <text evidence="2">The sequence shown here is derived from an EMBL/GenBank/DDBJ whole genome shotgun (WGS) entry which is preliminary data.</text>
</comment>
<name>A0A939BGK4_9CLOT</name>
<dbReference type="InterPro" id="IPR010718">
    <property type="entry name" value="DUF1294"/>
</dbReference>
<reference evidence="2" key="2">
    <citation type="journal article" date="2021" name="Sci. Rep.">
        <title>The distribution of antibiotic resistance genes in chicken gut microbiota commensals.</title>
        <authorList>
            <person name="Juricova H."/>
            <person name="Matiasovicova J."/>
            <person name="Kubasova T."/>
            <person name="Cejkova D."/>
            <person name="Rychlik I."/>
        </authorList>
    </citation>
    <scope>NUCLEOTIDE SEQUENCE</scope>
    <source>
        <strain evidence="2">An582</strain>
    </source>
</reference>
<keyword evidence="1" id="KW-0812">Transmembrane</keyword>
<keyword evidence="1" id="KW-0472">Membrane</keyword>
<accession>A0A939BGK4</accession>
<dbReference type="EMBL" id="JACJKS010000031">
    <property type="protein sequence ID" value="MBM6949462.1"/>
    <property type="molecule type" value="Genomic_DNA"/>
</dbReference>
<gene>
    <name evidence="2" type="ORF">H6A20_12570</name>
</gene>
<feature type="transmembrane region" description="Helical" evidence="1">
    <location>
        <begin position="39"/>
        <end position="60"/>
    </location>
</feature>
<organism evidence="2 3">
    <name type="scientific">Mordavella massiliensis</name>
    <dbReference type="NCBI Taxonomy" id="1871024"/>
    <lineage>
        <taxon>Bacteria</taxon>
        <taxon>Bacillati</taxon>
        <taxon>Bacillota</taxon>
        <taxon>Clostridia</taxon>
        <taxon>Eubacteriales</taxon>
        <taxon>Clostridiaceae</taxon>
        <taxon>Mordavella</taxon>
    </lineage>
</organism>
<proteinExistence type="predicted"/>
<protein>
    <submittedName>
        <fullName evidence="2">DUF1294 domain-containing protein</fullName>
    </submittedName>
</protein>